<dbReference type="InterPro" id="IPR014017">
    <property type="entry name" value="DNA_helicase_UvrD-like_C"/>
</dbReference>
<dbReference type="SUPFAM" id="SSF52540">
    <property type="entry name" value="P-loop containing nucleoside triphosphate hydrolases"/>
    <property type="match status" value="1"/>
</dbReference>
<evidence type="ECO:0000256" key="2">
    <source>
        <dbReference type="ARBA" id="ARBA00022741"/>
    </source>
</evidence>
<evidence type="ECO:0000256" key="8">
    <source>
        <dbReference type="ARBA" id="ARBA00034617"/>
    </source>
</evidence>
<dbReference type="EMBL" id="UINC01002359">
    <property type="protein sequence ID" value="SUZ95836.1"/>
    <property type="molecule type" value="Genomic_DNA"/>
</dbReference>
<dbReference type="GO" id="GO:0043138">
    <property type="term" value="F:3'-5' DNA helicase activity"/>
    <property type="evidence" value="ECO:0007669"/>
    <property type="project" value="UniProtKB-EC"/>
</dbReference>
<evidence type="ECO:0000256" key="1">
    <source>
        <dbReference type="ARBA" id="ARBA00009922"/>
    </source>
</evidence>
<dbReference type="GO" id="GO:0003677">
    <property type="term" value="F:DNA binding"/>
    <property type="evidence" value="ECO:0007669"/>
    <property type="project" value="UniProtKB-KW"/>
</dbReference>
<keyword evidence="3" id="KW-0378">Hydrolase</keyword>
<comment type="similarity">
    <text evidence="1">Belongs to the helicase family. UvrD subfamily.</text>
</comment>
<keyword evidence="5" id="KW-0067">ATP-binding</keyword>
<evidence type="ECO:0000256" key="10">
    <source>
        <dbReference type="ARBA" id="ARBA00048988"/>
    </source>
</evidence>
<evidence type="ECO:0000256" key="6">
    <source>
        <dbReference type="ARBA" id="ARBA00023125"/>
    </source>
</evidence>
<dbReference type="Pfam" id="PF00580">
    <property type="entry name" value="UvrD-helicase"/>
    <property type="match status" value="1"/>
</dbReference>
<dbReference type="CDD" id="cd17932">
    <property type="entry name" value="DEXQc_UvrD"/>
    <property type="match status" value="1"/>
</dbReference>
<evidence type="ECO:0000256" key="9">
    <source>
        <dbReference type="ARBA" id="ARBA00034808"/>
    </source>
</evidence>
<feature type="domain" description="UvrD-like helicase C-terminal" evidence="12">
    <location>
        <begin position="312"/>
        <end position="590"/>
    </location>
</feature>
<evidence type="ECO:0000259" key="11">
    <source>
        <dbReference type="PROSITE" id="PS51198"/>
    </source>
</evidence>
<gene>
    <name evidence="13" type="ORF">METZ01_LOCUS48690</name>
</gene>
<dbReference type="InterPro" id="IPR000212">
    <property type="entry name" value="DNA_helicase_UvrD/REP"/>
</dbReference>
<dbReference type="PROSITE" id="PS51217">
    <property type="entry name" value="UVRD_HELICASE_CTER"/>
    <property type="match status" value="1"/>
</dbReference>
<dbReference type="InterPro" id="IPR013986">
    <property type="entry name" value="DExx_box_DNA_helicase_dom_sf"/>
</dbReference>
<dbReference type="InterPro" id="IPR027417">
    <property type="entry name" value="P-loop_NTPase"/>
</dbReference>
<comment type="catalytic activity">
    <reaction evidence="8">
        <text>Couples ATP hydrolysis with the unwinding of duplex DNA by translocating in the 3'-5' direction.</text>
        <dbReference type="EC" id="5.6.2.4"/>
    </reaction>
</comment>
<evidence type="ECO:0000256" key="7">
    <source>
        <dbReference type="ARBA" id="ARBA00023235"/>
    </source>
</evidence>
<dbReference type="PANTHER" id="PTHR11070">
    <property type="entry name" value="UVRD / RECB / PCRA DNA HELICASE FAMILY MEMBER"/>
    <property type="match status" value="1"/>
</dbReference>
<accession>A0A381RVG3</accession>
<evidence type="ECO:0000313" key="13">
    <source>
        <dbReference type="EMBL" id="SUZ95836.1"/>
    </source>
</evidence>
<dbReference type="GO" id="GO:0005524">
    <property type="term" value="F:ATP binding"/>
    <property type="evidence" value="ECO:0007669"/>
    <property type="project" value="UniProtKB-KW"/>
</dbReference>
<dbReference type="PROSITE" id="PS51198">
    <property type="entry name" value="UVRD_HELICASE_ATP_BIND"/>
    <property type="match status" value="1"/>
</dbReference>
<dbReference type="Gene3D" id="1.10.486.10">
    <property type="entry name" value="PCRA, domain 4"/>
    <property type="match status" value="1"/>
</dbReference>
<keyword evidence="7" id="KW-0413">Isomerase</keyword>
<dbReference type="GO" id="GO:0005829">
    <property type="term" value="C:cytosol"/>
    <property type="evidence" value="ECO:0007669"/>
    <property type="project" value="TreeGrafter"/>
</dbReference>
<dbReference type="AlphaFoldDB" id="A0A381RVG3"/>
<sequence>MLKYLSSIDNILSQIKQKFYRSFLHFMNSSSFLNSQQKEAVTTTQGPVLILAGAGSGKTRVIIQRIAHLIQKKLVPPQQILAVTFTNKAAEEMRERLQEILSGKHKGVHLSTFHALGVSLLRKSINHLGYLPNFIIYDKKDQFSVIKTIMEDHDFDDTGLIDAKSVHFEIGQAKSIGNDPEVFLDQQESQQKQIIGKIYRHYQKTMKGCNAIDFDDILNLTLSLYDKCPEVMDSLTERFRYIMVDEYQDTNRIQYKLLRHLTKQHRNLCVVGDDDQSIYGWRGAEVRNIFEFEEDFPEVKFIRLEQNYRSTQLILQAANQVISENTQRMPKKLWSEKQGGEKLDWLMSENEAEEMEAVTRRIRTKILQHGRRYLDFSILYRSNFQSRAVEEALREAKIPYRLVGGISFYDRQEIRDALSYLKVIYNTNDEVSLHRIINTPRRGIGKTALVQANTCCQEMHLPLFKVMVQARKYERIHKVSAFTMELFAGIINSYQQRFANEPLGEVFKELLDEVGYIRFLETQSGEPKVRKRRVMNVLELLRSVQTYSEQNPEASLQHYLERVTLFTESDSDTDDKANQVAIMTLHSAKGLEFPFVFMIGMSEGVFPNQRSIDEGREDEERRLCYVGITRAQQEVIFSMAKYRRRFGENIHQQPSRFLLDINPELLTVPIFGEATEESKKERRQESRSAFFTQFKHLEAS</sequence>
<evidence type="ECO:0000256" key="3">
    <source>
        <dbReference type="ARBA" id="ARBA00022801"/>
    </source>
</evidence>
<feature type="domain" description="UvrD-like helicase ATP-binding" evidence="11">
    <location>
        <begin position="31"/>
        <end position="311"/>
    </location>
</feature>
<evidence type="ECO:0000259" key="12">
    <source>
        <dbReference type="PROSITE" id="PS51217"/>
    </source>
</evidence>
<dbReference type="GO" id="GO:0016787">
    <property type="term" value="F:hydrolase activity"/>
    <property type="evidence" value="ECO:0007669"/>
    <property type="project" value="UniProtKB-KW"/>
</dbReference>
<organism evidence="13">
    <name type="scientific">marine metagenome</name>
    <dbReference type="NCBI Taxonomy" id="408172"/>
    <lineage>
        <taxon>unclassified sequences</taxon>
        <taxon>metagenomes</taxon>
        <taxon>ecological metagenomes</taxon>
    </lineage>
</organism>
<dbReference type="EC" id="5.6.2.4" evidence="9"/>
<dbReference type="GO" id="GO:0000725">
    <property type="term" value="P:recombinational repair"/>
    <property type="evidence" value="ECO:0007669"/>
    <property type="project" value="TreeGrafter"/>
</dbReference>
<dbReference type="Gene3D" id="3.40.50.300">
    <property type="entry name" value="P-loop containing nucleotide triphosphate hydrolases"/>
    <property type="match status" value="2"/>
</dbReference>
<evidence type="ECO:0000256" key="4">
    <source>
        <dbReference type="ARBA" id="ARBA00022806"/>
    </source>
</evidence>
<protein>
    <recommendedName>
        <fullName evidence="9">DNA 3'-5' helicase</fullName>
        <ecNumber evidence="9">5.6.2.4</ecNumber>
    </recommendedName>
</protein>
<dbReference type="Pfam" id="PF13361">
    <property type="entry name" value="UvrD_C"/>
    <property type="match status" value="1"/>
</dbReference>
<keyword evidence="4" id="KW-0347">Helicase</keyword>
<keyword evidence="2" id="KW-0547">Nucleotide-binding</keyword>
<dbReference type="InterPro" id="IPR014016">
    <property type="entry name" value="UvrD-like_ATP-bd"/>
</dbReference>
<evidence type="ECO:0000256" key="5">
    <source>
        <dbReference type="ARBA" id="ARBA00022840"/>
    </source>
</evidence>
<name>A0A381RVG3_9ZZZZ</name>
<reference evidence="13" key="1">
    <citation type="submission" date="2018-05" db="EMBL/GenBank/DDBJ databases">
        <authorList>
            <person name="Lanie J.A."/>
            <person name="Ng W.-L."/>
            <person name="Kazmierczak K.M."/>
            <person name="Andrzejewski T.M."/>
            <person name="Davidsen T.M."/>
            <person name="Wayne K.J."/>
            <person name="Tettelin H."/>
            <person name="Glass J.I."/>
            <person name="Rusch D."/>
            <person name="Podicherti R."/>
            <person name="Tsui H.-C.T."/>
            <person name="Winkler M.E."/>
        </authorList>
    </citation>
    <scope>NUCLEOTIDE SEQUENCE</scope>
</reference>
<comment type="catalytic activity">
    <reaction evidence="10">
        <text>ATP + H2O = ADP + phosphate + H(+)</text>
        <dbReference type="Rhea" id="RHEA:13065"/>
        <dbReference type="ChEBI" id="CHEBI:15377"/>
        <dbReference type="ChEBI" id="CHEBI:15378"/>
        <dbReference type="ChEBI" id="CHEBI:30616"/>
        <dbReference type="ChEBI" id="CHEBI:43474"/>
        <dbReference type="ChEBI" id="CHEBI:456216"/>
        <dbReference type="EC" id="5.6.2.4"/>
    </reaction>
</comment>
<dbReference type="Gene3D" id="1.10.10.160">
    <property type="match status" value="1"/>
</dbReference>
<dbReference type="PANTHER" id="PTHR11070:SF2">
    <property type="entry name" value="ATP-DEPENDENT DNA HELICASE SRS2"/>
    <property type="match status" value="1"/>
</dbReference>
<keyword evidence="6" id="KW-0238">DNA-binding</keyword>
<proteinExistence type="inferred from homology"/>